<dbReference type="GO" id="GO:0051015">
    <property type="term" value="F:actin filament binding"/>
    <property type="evidence" value="ECO:0007669"/>
    <property type="project" value="TreeGrafter"/>
</dbReference>
<evidence type="ECO:0000313" key="6">
    <source>
        <dbReference type="EMBL" id="JAU18393.1"/>
    </source>
</evidence>
<organism evidence="6">
    <name type="scientific">Noccaea caerulescens</name>
    <name type="common">Alpine penny-cress</name>
    <name type="synonym">Thlaspi caerulescens</name>
    <dbReference type="NCBI Taxonomy" id="107243"/>
    <lineage>
        <taxon>Eukaryota</taxon>
        <taxon>Viridiplantae</taxon>
        <taxon>Streptophyta</taxon>
        <taxon>Embryophyta</taxon>
        <taxon>Tracheophyta</taxon>
        <taxon>Spermatophyta</taxon>
        <taxon>Magnoliopsida</taxon>
        <taxon>eudicotyledons</taxon>
        <taxon>Gunneridae</taxon>
        <taxon>Pentapetalae</taxon>
        <taxon>rosids</taxon>
        <taxon>malvids</taxon>
        <taxon>Brassicales</taxon>
        <taxon>Brassicaceae</taxon>
        <taxon>Coluteocarpeae</taxon>
        <taxon>Noccaea</taxon>
    </lineage>
</organism>
<dbReference type="InterPro" id="IPR001609">
    <property type="entry name" value="Myosin_head_motor_dom-like"/>
</dbReference>
<dbReference type="PANTHER" id="PTHR13140">
    <property type="entry name" value="MYOSIN"/>
    <property type="match status" value="1"/>
</dbReference>
<dbReference type="AlphaFoldDB" id="A0A1J3DEG1"/>
<sequence length="85" mass="9453">MDIVGISEKEQEAIFRAVASILIKFTKGKCDLKTLEDALCKRVMITPEEVIKRSLDPQSAVTSRDGLAKSVYSRLISLDLYISCC</sequence>
<dbReference type="EMBL" id="GEVI01013927">
    <property type="protein sequence ID" value="JAU18393.1"/>
    <property type="molecule type" value="Transcribed_RNA"/>
</dbReference>
<proteinExistence type="inferred from homology"/>
<reference evidence="6" key="1">
    <citation type="submission" date="2016-07" db="EMBL/GenBank/DDBJ databases">
        <title>De novo transcriptome assembly of four accessions of the metal hyperaccumulator plant Noccaea caerulescens.</title>
        <authorList>
            <person name="Blande D."/>
            <person name="Halimaa P."/>
            <person name="Tervahauta A.I."/>
            <person name="Aarts M.G."/>
            <person name="Karenlampi S.O."/>
        </authorList>
    </citation>
    <scope>NUCLEOTIDE SEQUENCE</scope>
</reference>
<dbReference type="GO" id="GO:0005524">
    <property type="term" value="F:ATP binding"/>
    <property type="evidence" value="ECO:0007669"/>
    <property type="project" value="UniProtKB-KW"/>
</dbReference>
<dbReference type="GO" id="GO:0000146">
    <property type="term" value="F:microfilament motor activity"/>
    <property type="evidence" value="ECO:0007669"/>
    <property type="project" value="TreeGrafter"/>
</dbReference>
<dbReference type="PANTHER" id="PTHR13140:SF792">
    <property type="entry name" value="MYOSIN-9"/>
    <property type="match status" value="1"/>
</dbReference>
<evidence type="ECO:0000259" key="5">
    <source>
        <dbReference type="PROSITE" id="PS51456"/>
    </source>
</evidence>
<dbReference type="GO" id="GO:0009860">
    <property type="term" value="P:pollen tube growth"/>
    <property type="evidence" value="ECO:0007669"/>
    <property type="project" value="TreeGrafter"/>
</dbReference>
<feature type="domain" description="Myosin motor" evidence="5">
    <location>
        <begin position="1"/>
        <end position="85"/>
    </location>
</feature>
<dbReference type="GO" id="GO:0005737">
    <property type="term" value="C:cytoplasm"/>
    <property type="evidence" value="ECO:0007669"/>
    <property type="project" value="TreeGrafter"/>
</dbReference>
<dbReference type="Gene3D" id="1.20.120.720">
    <property type="entry name" value="Myosin VI head, motor domain, U50 subdomain"/>
    <property type="match status" value="1"/>
</dbReference>
<comment type="caution">
    <text evidence="4">Lacks conserved residue(s) required for the propagation of feature annotation.</text>
</comment>
<evidence type="ECO:0000256" key="4">
    <source>
        <dbReference type="PROSITE-ProRule" id="PRU00782"/>
    </source>
</evidence>
<gene>
    <name evidence="6" type="ORF">GA_TR19939_c2_g1_i1_g.66351</name>
</gene>
<evidence type="ECO:0000256" key="3">
    <source>
        <dbReference type="ARBA" id="ARBA00023203"/>
    </source>
</evidence>
<dbReference type="GO" id="GO:0007015">
    <property type="term" value="P:actin filament organization"/>
    <property type="evidence" value="ECO:0007669"/>
    <property type="project" value="TreeGrafter"/>
</dbReference>
<dbReference type="InterPro" id="IPR027417">
    <property type="entry name" value="P-loop_NTPase"/>
</dbReference>
<keyword evidence="4" id="KW-0518">Myosin</keyword>
<dbReference type="SUPFAM" id="SSF52540">
    <property type="entry name" value="P-loop containing nucleoside triphosphate hydrolases"/>
    <property type="match status" value="1"/>
</dbReference>
<evidence type="ECO:0000256" key="2">
    <source>
        <dbReference type="ARBA" id="ARBA00022840"/>
    </source>
</evidence>
<keyword evidence="3 4" id="KW-0009">Actin-binding</keyword>
<dbReference type="GO" id="GO:0016020">
    <property type="term" value="C:membrane"/>
    <property type="evidence" value="ECO:0007669"/>
    <property type="project" value="TreeGrafter"/>
</dbReference>
<protein>
    <submittedName>
        <fullName evidence="6">Myosin-9</fullName>
    </submittedName>
</protein>
<name>A0A1J3DEG1_NOCCA</name>
<dbReference type="PROSITE" id="PS51456">
    <property type="entry name" value="MYOSIN_MOTOR"/>
    <property type="match status" value="1"/>
</dbReference>
<keyword evidence="1" id="KW-0547">Nucleotide-binding</keyword>
<dbReference type="GO" id="GO:0016459">
    <property type="term" value="C:myosin complex"/>
    <property type="evidence" value="ECO:0007669"/>
    <property type="project" value="UniProtKB-KW"/>
</dbReference>
<accession>A0A1J3DEG1</accession>
<evidence type="ECO:0000256" key="1">
    <source>
        <dbReference type="ARBA" id="ARBA00022741"/>
    </source>
</evidence>
<keyword evidence="2" id="KW-0067">ATP-binding</keyword>
<comment type="similarity">
    <text evidence="4">Belongs to the TRAFAC class myosin-kinesin ATPase superfamily. Myosin family.</text>
</comment>
<keyword evidence="4" id="KW-0505">Motor protein</keyword>